<sequence>MIDTLDLTAIPAEDEALRSEIRQFLQHALQHVPADRRARSWMGFDADFSRQLAARGWLGLTLPREYGGAQRGHFARFVLSEELLGAGAPVSAHWIADRQSAPLILKYGTPWQRQHYLPRICRAEAFFCIGMSEPGSGSDLASIRTRADPHADGGWRLNGSKIWTTNAHRSHYMIALVRTSGTAADRHQGLSQVIIDLSLPGVTVRPIEDLAGDSHFSEVFFEDVALAADALIGTEGEGWQQVNAELAFERSGPERLYSSMALVECWLEHCRAQRLDDDLTRAALGEILAHLATLRGMSLAIAGQLARGLAPATEAALVKDLGTELEQRIPSLIAQALGRTPEQPASPELLRTLAYVEQVSPTFSLRGGTREILRGIIARGLGLR</sequence>
<feature type="domain" description="Acyl-CoA oxidase/dehydrogenase middle" evidence="7">
    <location>
        <begin position="128"/>
        <end position="224"/>
    </location>
</feature>
<dbReference type="EMBL" id="FKIF01000007">
    <property type="protein sequence ID" value="SAI72356.1"/>
    <property type="molecule type" value="Genomic_DNA"/>
</dbReference>
<dbReference type="Pfam" id="PF02770">
    <property type="entry name" value="Acyl-CoA_dh_M"/>
    <property type="match status" value="1"/>
</dbReference>
<dbReference type="Pfam" id="PF00441">
    <property type="entry name" value="Acyl-CoA_dh_1"/>
    <property type="match status" value="1"/>
</dbReference>
<dbReference type="RefSeq" id="WP_066131013.1">
    <property type="nucleotide sequence ID" value="NZ_FKIF01000007.1"/>
</dbReference>
<evidence type="ECO:0000259" key="6">
    <source>
        <dbReference type="Pfam" id="PF00441"/>
    </source>
</evidence>
<dbReference type="Gene3D" id="1.20.140.10">
    <property type="entry name" value="Butyryl-CoA Dehydrogenase, subunit A, domain 3"/>
    <property type="match status" value="1"/>
</dbReference>
<dbReference type="Proteomes" id="UP000076848">
    <property type="component" value="Unassembled WGS sequence"/>
</dbReference>
<dbReference type="InterPro" id="IPR036250">
    <property type="entry name" value="AcylCo_DH-like_C"/>
</dbReference>
<reference evidence="9 10" key="1">
    <citation type="submission" date="2016-04" db="EMBL/GenBank/DDBJ databases">
        <authorList>
            <consortium name="Pathogen Informatics"/>
        </authorList>
    </citation>
    <scope>NUCLEOTIDE SEQUENCE [LARGE SCALE GENOMIC DNA]</scope>
    <source>
        <strain evidence="9 10">H050680373</strain>
    </source>
</reference>
<dbReference type="GO" id="GO:0003995">
    <property type="term" value="F:acyl-CoA dehydrogenase activity"/>
    <property type="evidence" value="ECO:0007669"/>
    <property type="project" value="InterPro"/>
</dbReference>
<accession>A0A157SR20</accession>
<dbReference type="Gene3D" id="2.40.110.10">
    <property type="entry name" value="Butyryl-CoA Dehydrogenase, subunit A, domain 2"/>
    <property type="match status" value="1"/>
</dbReference>
<evidence type="ECO:0000259" key="8">
    <source>
        <dbReference type="Pfam" id="PF02771"/>
    </source>
</evidence>
<dbReference type="InterPro" id="IPR006091">
    <property type="entry name" value="Acyl-CoA_Oxase/DH_mid-dom"/>
</dbReference>
<evidence type="ECO:0000256" key="3">
    <source>
        <dbReference type="ARBA" id="ARBA00022630"/>
    </source>
</evidence>
<evidence type="ECO:0000313" key="9">
    <source>
        <dbReference type="EMBL" id="SAI72356.1"/>
    </source>
</evidence>
<evidence type="ECO:0000256" key="1">
    <source>
        <dbReference type="ARBA" id="ARBA00001974"/>
    </source>
</evidence>
<dbReference type="OrthoDB" id="9770681at2"/>
<dbReference type="AlphaFoldDB" id="A0A157SR20"/>
<proteinExistence type="inferred from homology"/>
<comment type="similarity">
    <text evidence="2">Belongs to the acyl-CoA dehydrogenase family.</text>
</comment>
<dbReference type="Gene3D" id="1.10.540.10">
    <property type="entry name" value="Acyl-CoA dehydrogenase/oxidase, N-terminal domain"/>
    <property type="match status" value="1"/>
</dbReference>
<evidence type="ECO:0000256" key="2">
    <source>
        <dbReference type="ARBA" id="ARBA00009347"/>
    </source>
</evidence>
<dbReference type="InterPro" id="IPR013786">
    <property type="entry name" value="AcylCoA_DH/ox_N"/>
</dbReference>
<dbReference type="STRING" id="288768.SAMEA3906486_04086"/>
<feature type="domain" description="Acyl-CoA dehydrogenase/oxidase N-terminal" evidence="8">
    <location>
        <begin position="12"/>
        <end position="124"/>
    </location>
</feature>
<dbReference type="InterPro" id="IPR037069">
    <property type="entry name" value="AcylCoA_DH/ox_N_sf"/>
</dbReference>
<keyword evidence="10" id="KW-1185">Reference proteome</keyword>
<gene>
    <name evidence="9" type="ORF">SAMEA3906486_04086</name>
</gene>
<keyword evidence="5 9" id="KW-0560">Oxidoreductase</keyword>
<dbReference type="InterPro" id="IPR009100">
    <property type="entry name" value="AcylCoA_DH/oxidase_NM_dom_sf"/>
</dbReference>
<dbReference type="EC" id="1.3.99.-" evidence="9"/>
<dbReference type="SUPFAM" id="SSF56645">
    <property type="entry name" value="Acyl-CoA dehydrogenase NM domain-like"/>
    <property type="match status" value="1"/>
</dbReference>
<evidence type="ECO:0000256" key="4">
    <source>
        <dbReference type="ARBA" id="ARBA00022827"/>
    </source>
</evidence>
<keyword evidence="3" id="KW-0285">Flavoprotein</keyword>
<dbReference type="InterPro" id="IPR052161">
    <property type="entry name" value="Mycobact_Acyl-CoA_DH"/>
</dbReference>
<organism evidence="9 10">
    <name type="scientific">Bordetella ansorpii</name>
    <dbReference type="NCBI Taxonomy" id="288768"/>
    <lineage>
        <taxon>Bacteria</taxon>
        <taxon>Pseudomonadati</taxon>
        <taxon>Pseudomonadota</taxon>
        <taxon>Betaproteobacteria</taxon>
        <taxon>Burkholderiales</taxon>
        <taxon>Alcaligenaceae</taxon>
        <taxon>Bordetella</taxon>
    </lineage>
</organism>
<dbReference type="InterPro" id="IPR046373">
    <property type="entry name" value="Acyl-CoA_Oxase/DH_mid-dom_sf"/>
</dbReference>
<keyword evidence="4" id="KW-0274">FAD</keyword>
<dbReference type="GO" id="GO:0050660">
    <property type="term" value="F:flavin adenine dinucleotide binding"/>
    <property type="evidence" value="ECO:0007669"/>
    <property type="project" value="InterPro"/>
</dbReference>
<dbReference type="SUPFAM" id="SSF47203">
    <property type="entry name" value="Acyl-CoA dehydrogenase C-terminal domain-like"/>
    <property type="match status" value="1"/>
</dbReference>
<comment type="cofactor">
    <cofactor evidence="1">
        <name>FAD</name>
        <dbReference type="ChEBI" id="CHEBI:57692"/>
    </cofactor>
</comment>
<evidence type="ECO:0000259" key="7">
    <source>
        <dbReference type="Pfam" id="PF02770"/>
    </source>
</evidence>
<dbReference type="PANTHER" id="PTHR43292:SF4">
    <property type="entry name" value="ACYL-COA DEHYDROGENASE FADE34"/>
    <property type="match status" value="1"/>
</dbReference>
<evidence type="ECO:0000256" key="5">
    <source>
        <dbReference type="ARBA" id="ARBA00023002"/>
    </source>
</evidence>
<dbReference type="InterPro" id="IPR006089">
    <property type="entry name" value="Acyl-CoA_DH_CS"/>
</dbReference>
<dbReference type="Pfam" id="PF02771">
    <property type="entry name" value="Acyl-CoA_dh_N"/>
    <property type="match status" value="1"/>
</dbReference>
<name>A0A157SR20_9BORD</name>
<dbReference type="PROSITE" id="PS00072">
    <property type="entry name" value="ACYL_COA_DH_1"/>
    <property type="match status" value="1"/>
</dbReference>
<dbReference type="GO" id="GO:0005886">
    <property type="term" value="C:plasma membrane"/>
    <property type="evidence" value="ECO:0007669"/>
    <property type="project" value="TreeGrafter"/>
</dbReference>
<protein>
    <submittedName>
        <fullName evidence="9">Acyl-CoA dehydrogenase</fullName>
        <ecNumber evidence="9">1.3.99.-</ecNumber>
    </submittedName>
</protein>
<evidence type="ECO:0000313" key="10">
    <source>
        <dbReference type="Proteomes" id="UP000076848"/>
    </source>
</evidence>
<dbReference type="PANTHER" id="PTHR43292">
    <property type="entry name" value="ACYL-COA DEHYDROGENASE"/>
    <property type="match status" value="1"/>
</dbReference>
<dbReference type="InterPro" id="IPR009075">
    <property type="entry name" value="AcylCo_DH/oxidase_C"/>
</dbReference>
<feature type="domain" description="Acyl-CoA dehydrogenase/oxidase C-terminal" evidence="6">
    <location>
        <begin position="236"/>
        <end position="381"/>
    </location>
</feature>